<dbReference type="EMBL" id="UYRU01084605">
    <property type="protein sequence ID" value="VDN34020.1"/>
    <property type="molecule type" value="Genomic_DNA"/>
</dbReference>
<keyword evidence="3" id="KW-1185">Reference proteome</keyword>
<evidence type="ECO:0000256" key="1">
    <source>
        <dbReference type="SAM" id="Phobius"/>
    </source>
</evidence>
<sequence length="142" mass="16233">MSEDMLRKPTPGRRLMHWFNNTSSLLDLHDDMFSSTLSKDFLQASDEELKQAYLQWNAKVISSVPKERLLVFKAQDGWKPLCDFLGLEEPVGLDYPHANRRMEMAQVLSAQIKRGHQLNCLILLLAGGMLLLSAVVFCLKRD</sequence>
<keyword evidence="1" id="KW-0472">Membrane</keyword>
<evidence type="ECO:0008006" key="4">
    <source>
        <dbReference type="Google" id="ProtNLM"/>
    </source>
</evidence>
<dbReference type="InterPro" id="IPR040632">
    <property type="entry name" value="Sulfotransfer_4"/>
</dbReference>
<feature type="transmembrane region" description="Helical" evidence="1">
    <location>
        <begin position="121"/>
        <end position="139"/>
    </location>
</feature>
<evidence type="ECO:0000313" key="2">
    <source>
        <dbReference type="EMBL" id="VDN34020.1"/>
    </source>
</evidence>
<dbReference type="PANTHER" id="PTHR36978:SF4">
    <property type="entry name" value="P-LOOP CONTAINING NUCLEOSIDE TRIPHOSPHATE HYDROLASE PROTEIN"/>
    <property type="match status" value="1"/>
</dbReference>
<keyword evidence="1" id="KW-1133">Transmembrane helix</keyword>
<keyword evidence="1" id="KW-0812">Transmembrane</keyword>
<evidence type="ECO:0000313" key="3">
    <source>
        <dbReference type="Proteomes" id="UP000281553"/>
    </source>
</evidence>
<accession>A0A3P7N357</accession>
<dbReference type="PANTHER" id="PTHR36978">
    <property type="entry name" value="P-LOOP CONTAINING NUCLEOTIDE TRIPHOSPHATE HYDROLASE"/>
    <property type="match status" value="1"/>
</dbReference>
<organism evidence="2 3">
    <name type="scientific">Dibothriocephalus latus</name>
    <name type="common">Fish tapeworm</name>
    <name type="synonym">Diphyllobothrium latum</name>
    <dbReference type="NCBI Taxonomy" id="60516"/>
    <lineage>
        <taxon>Eukaryota</taxon>
        <taxon>Metazoa</taxon>
        <taxon>Spiralia</taxon>
        <taxon>Lophotrochozoa</taxon>
        <taxon>Platyhelminthes</taxon>
        <taxon>Cestoda</taxon>
        <taxon>Eucestoda</taxon>
        <taxon>Diphyllobothriidea</taxon>
        <taxon>Diphyllobothriidae</taxon>
        <taxon>Dibothriocephalus</taxon>
    </lineage>
</organism>
<dbReference type="Proteomes" id="UP000281553">
    <property type="component" value="Unassembled WGS sequence"/>
</dbReference>
<dbReference type="Pfam" id="PF17784">
    <property type="entry name" value="Sulfotransfer_4"/>
    <property type="match status" value="1"/>
</dbReference>
<reference evidence="2 3" key="1">
    <citation type="submission" date="2018-11" db="EMBL/GenBank/DDBJ databases">
        <authorList>
            <consortium name="Pathogen Informatics"/>
        </authorList>
    </citation>
    <scope>NUCLEOTIDE SEQUENCE [LARGE SCALE GENOMIC DNA]</scope>
</reference>
<dbReference type="InterPro" id="IPR027417">
    <property type="entry name" value="P-loop_NTPase"/>
</dbReference>
<gene>
    <name evidence="2" type="ORF">DILT_LOCUS16400</name>
</gene>
<dbReference type="OrthoDB" id="272681at2759"/>
<proteinExistence type="predicted"/>
<protein>
    <recommendedName>
        <fullName evidence="4">Sulfotransferase domain-containing protein</fullName>
    </recommendedName>
</protein>
<name>A0A3P7N357_DIBLA</name>
<dbReference type="AlphaFoldDB" id="A0A3P7N357"/>
<dbReference type="Gene3D" id="3.40.50.300">
    <property type="entry name" value="P-loop containing nucleotide triphosphate hydrolases"/>
    <property type="match status" value="1"/>
</dbReference>